<comment type="catalytic activity">
    <reaction evidence="1">
        <text>(4aS,6R)-4a-hydroxy-L-erythro-5,6,7,8-tetrahydrobiopterin = (6R)-L-erythro-6,7-dihydrobiopterin + H2O</text>
        <dbReference type="Rhea" id="RHEA:11920"/>
        <dbReference type="ChEBI" id="CHEBI:15377"/>
        <dbReference type="ChEBI" id="CHEBI:15642"/>
        <dbReference type="ChEBI" id="CHEBI:43120"/>
        <dbReference type="EC" id="4.2.1.96"/>
    </reaction>
</comment>
<organism evidence="6 7">
    <name type="scientific">Ostreobium quekettii</name>
    <dbReference type="NCBI Taxonomy" id="121088"/>
    <lineage>
        <taxon>Eukaryota</taxon>
        <taxon>Viridiplantae</taxon>
        <taxon>Chlorophyta</taxon>
        <taxon>core chlorophytes</taxon>
        <taxon>Ulvophyceae</taxon>
        <taxon>TCBD clade</taxon>
        <taxon>Bryopsidales</taxon>
        <taxon>Ostreobineae</taxon>
        <taxon>Ostreobiaceae</taxon>
        <taxon>Ostreobium</taxon>
    </lineage>
</organism>
<evidence type="ECO:0000256" key="2">
    <source>
        <dbReference type="ARBA" id="ARBA00006472"/>
    </source>
</evidence>
<comment type="caution">
    <text evidence="6">The sequence shown here is derived from an EMBL/GenBank/DDBJ whole genome shotgun (WGS) entry which is preliminary data.</text>
</comment>
<dbReference type="EC" id="4.2.1.96" evidence="3"/>
<dbReference type="GO" id="GO:0006729">
    <property type="term" value="P:tetrahydrobiopterin biosynthetic process"/>
    <property type="evidence" value="ECO:0007669"/>
    <property type="project" value="InterPro"/>
</dbReference>
<reference evidence="6" key="1">
    <citation type="submission" date="2020-12" db="EMBL/GenBank/DDBJ databases">
        <authorList>
            <person name="Iha C."/>
        </authorList>
    </citation>
    <scope>NUCLEOTIDE SEQUENCE</scope>
</reference>
<evidence type="ECO:0000313" key="7">
    <source>
        <dbReference type="Proteomes" id="UP000708148"/>
    </source>
</evidence>
<name>A0A8S1J1P1_9CHLO</name>
<dbReference type="PANTHER" id="PTHR12599">
    <property type="entry name" value="PTERIN-4-ALPHA-CARBINOLAMINE DEHYDRATASE"/>
    <property type="match status" value="1"/>
</dbReference>
<dbReference type="Pfam" id="PF01329">
    <property type="entry name" value="Pterin_4a"/>
    <property type="match status" value="1"/>
</dbReference>
<dbReference type="PANTHER" id="PTHR12599:SF0">
    <property type="entry name" value="PTERIN-4-ALPHA-CARBINOLAMINE DEHYDRATASE"/>
    <property type="match status" value="1"/>
</dbReference>
<dbReference type="SUPFAM" id="SSF55248">
    <property type="entry name" value="PCD-like"/>
    <property type="match status" value="1"/>
</dbReference>
<dbReference type="AlphaFoldDB" id="A0A8S1J1P1"/>
<accession>A0A8S1J1P1</accession>
<evidence type="ECO:0000256" key="5">
    <source>
        <dbReference type="ARBA" id="ARBA00030497"/>
    </source>
</evidence>
<proteinExistence type="inferred from homology"/>
<dbReference type="CDD" id="cd00913">
    <property type="entry name" value="PCD_DCoH_subfamily_a"/>
    <property type="match status" value="1"/>
</dbReference>
<dbReference type="OrthoDB" id="277398at2759"/>
<evidence type="ECO:0000256" key="3">
    <source>
        <dbReference type="ARBA" id="ARBA00013252"/>
    </source>
</evidence>
<protein>
    <recommendedName>
        <fullName evidence="3">4a-hydroxytetrahydrobiopterin dehydratase</fullName>
        <ecNumber evidence="3">4.2.1.96</ecNumber>
    </recommendedName>
    <alternativeName>
        <fullName evidence="5">4-alpha-hydroxy-tetrahydropterin dehydratase</fullName>
    </alternativeName>
</protein>
<evidence type="ECO:0000256" key="1">
    <source>
        <dbReference type="ARBA" id="ARBA00001554"/>
    </source>
</evidence>
<keyword evidence="7" id="KW-1185">Reference proteome</keyword>
<comment type="similarity">
    <text evidence="2">Belongs to the pterin-4-alpha-carbinolamine dehydratase family.</text>
</comment>
<dbReference type="Proteomes" id="UP000708148">
    <property type="component" value="Unassembled WGS sequence"/>
</dbReference>
<dbReference type="InterPro" id="IPR001533">
    <property type="entry name" value="Pterin_deHydtase"/>
</dbReference>
<gene>
    <name evidence="6" type="ORF">OSTQU699_LOCUS6792</name>
</gene>
<dbReference type="GO" id="GO:0008124">
    <property type="term" value="F:4-alpha-hydroxytetrahydrobiopterin dehydratase activity"/>
    <property type="evidence" value="ECO:0007669"/>
    <property type="project" value="UniProtKB-EC"/>
</dbReference>
<dbReference type="Gene3D" id="3.30.1360.20">
    <property type="entry name" value="Transcriptional coactivator/pterin dehydratase"/>
    <property type="match status" value="1"/>
</dbReference>
<dbReference type="EMBL" id="CAJHUC010001535">
    <property type="protein sequence ID" value="CAD7701433.1"/>
    <property type="molecule type" value="Genomic_DNA"/>
</dbReference>
<dbReference type="InterPro" id="IPR036428">
    <property type="entry name" value="PCD_sf"/>
</dbReference>
<sequence>MPSAFSPHRWASESSRIGMRPAFPSRSAASCQDRTRGRTCCRAALRLAERKCEACEQDGEALQYMGFCAALGREAAGEYLSQVSGWQIVEDEEKRLRIRRNFRSRNFLKGLELFRRIGEVAEAEGHHPDLHLEGWNRATVELWTHSRGGLTENDFIMAAKIDDIKKDDLLRSKRKATKTQT</sequence>
<keyword evidence="4" id="KW-0456">Lyase</keyword>
<evidence type="ECO:0000256" key="4">
    <source>
        <dbReference type="ARBA" id="ARBA00023239"/>
    </source>
</evidence>
<evidence type="ECO:0000313" key="6">
    <source>
        <dbReference type="EMBL" id="CAD7701433.1"/>
    </source>
</evidence>